<dbReference type="Pfam" id="PF13709">
    <property type="entry name" value="DUF4159"/>
    <property type="match status" value="1"/>
</dbReference>
<feature type="transmembrane region" description="Helical" evidence="1">
    <location>
        <begin position="32"/>
        <end position="49"/>
    </location>
</feature>
<dbReference type="KEGG" id="lcre:Pla8534_07250"/>
<dbReference type="InterPro" id="IPR025297">
    <property type="entry name" value="DUF4159"/>
</dbReference>
<feature type="domain" description="DUF4159" evidence="2">
    <location>
        <begin position="264"/>
        <end position="455"/>
    </location>
</feature>
<keyword evidence="1" id="KW-1133">Transmembrane helix</keyword>
<name>A0A518DMA6_9BACT</name>
<sequence length="470" mass="52826">MLIATAVFTAVWAGFLLERSISELLPEIAYRLVNLVALGVGVAWLIWSLRDEKHQLGLGLAGSLLCLYGWQTAIYEFDLAGWETGRANVARWGTAGIFLIGLLWWVWLVDRLSRRRRAATTVAADPQSAPTPQRWAWNPFNETSWYYGRPKNKKLNQSLASLVSYTIAFSLMFLILTNLRGCQEIYELPSGGGEAKPLVQQVKIKKVIRKKFVVNPYSAIKFEERVIDDVNLQLNELTEHTYTIGQGEGAGAGFGSGTPGGQVRFIRLEYSGGDWDQDFGVGGDLNVLHEYAIRTGHKTAKRTESRRISDLESFRTGPAMVYITGQKNISLSNNEVKALRKFLLDRHGMIFADNGGSRHFHNQFLAMMNRVIPEVQPVAVPLDDTIHRVPFSIPFLPYVAPHGGKDALGWYKDGRWICYYHPGDIGDAWSDGHAGVKAEVWEGCYQLGINVIFYAHAEFDKWTRAQQKDD</sequence>
<gene>
    <name evidence="3" type="ORF">Pla8534_07250</name>
</gene>
<keyword evidence="1" id="KW-0472">Membrane</keyword>
<feature type="transmembrane region" description="Helical" evidence="1">
    <location>
        <begin position="159"/>
        <end position="179"/>
    </location>
</feature>
<accession>A0A518DMA6</accession>
<reference evidence="3 4" key="1">
    <citation type="submission" date="2019-02" db="EMBL/GenBank/DDBJ databases">
        <title>Deep-cultivation of Planctomycetes and their phenomic and genomic characterization uncovers novel biology.</title>
        <authorList>
            <person name="Wiegand S."/>
            <person name="Jogler M."/>
            <person name="Boedeker C."/>
            <person name="Pinto D."/>
            <person name="Vollmers J."/>
            <person name="Rivas-Marin E."/>
            <person name="Kohn T."/>
            <person name="Peeters S.H."/>
            <person name="Heuer A."/>
            <person name="Rast P."/>
            <person name="Oberbeckmann S."/>
            <person name="Bunk B."/>
            <person name="Jeske O."/>
            <person name="Meyerdierks A."/>
            <person name="Storesund J.E."/>
            <person name="Kallscheuer N."/>
            <person name="Luecker S."/>
            <person name="Lage O.M."/>
            <person name="Pohl T."/>
            <person name="Merkel B.J."/>
            <person name="Hornburger P."/>
            <person name="Mueller R.-W."/>
            <person name="Bruemmer F."/>
            <person name="Labrenz M."/>
            <person name="Spormann A.M."/>
            <person name="Op den Camp H."/>
            <person name="Overmann J."/>
            <person name="Amann R."/>
            <person name="Jetten M.S.M."/>
            <person name="Mascher T."/>
            <person name="Medema M.H."/>
            <person name="Devos D.P."/>
            <person name="Kaster A.-K."/>
            <person name="Ovreas L."/>
            <person name="Rohde M."/>
            <person name="Galperin M.Y."/>
            <person name="Jogler C."/>
        </authorList>
    </citation>
    <scope>NUCLEOTIDE SEQUENCE [LARGE SCALE GENOMIC DNA]</scope>
    <source>
        <strain evidence="3 4">Pla85_3_4</strain>
    </source>
</reference>
<feature type="transmembrane region" description="Helical" evidence="1">
    <location>
        <begin position="56"/>
        <end position="77"/>
    </location>
</feature>
<keyword evidence="4" id="KW-1185">Reference proteome</keyword>
<dbReference type="Proteomes" id="UP000317648">
    <property type="component" value="Chromosome"/>
</dbReference>
<organism evidence="3 4">
    <name type="scientific">Lignipirellula cremea</name>
    <dbReference type="NCBI Taxonomy" id="2528010"/>
    <lineage>
        <taxon>Bacteria</taxon>
        <taxon>Pseudomonadati</taxon>
        <taxon>Planctomycetota</taxon>
        <taxon>Planctomycetia</taxon>
        <taxon>Pirellulales</taxon>
        <taxon>Pirellulaceae</taxon>
        <taxon>Lignipirellula</taxon>
    </lineage>
</organism>
<dbReference type="EMBL" id="CP036433">
    <property type="protein sequence ID" value="QDU92952.1"/>
    <property type="molecule type" value="Genomic_DNA"/>
</dbReference>
<evidence type="ECO:0000313" key="3">
    <source>
        <dbReference type="EMBL" id="QDU92952.1"/>
    </source>
</evidence>
<feature type="transmembrane region" description="Helical" evidence="1">
    <location>
        <begin position="89"/>
        <end position="108"/>
    </location>
</feature>
<evidence type="ECO:0000259" key="2">
    <source>
        <dbReference type="Pfam" id="PF13709"/>
    </source>
</evidence>
<evidence type="ECO:0000313" key="4">
    <source>
        <dbReference type="Proteomes" id="UP000317648"/>
    </source>
</evidence>
<proteinExistence type="predicted"/>
<dbReference type="Gene3D" id="3.40.50.12140">
    <property type="entry name" value="Domain of unknown function DUF4159"/>
    <property type="match status" value="1"/>
</dbReference>
<protein>
    <recommendedName>
        <fullName evidence="2">DUF4159 domain-containing protein</fullName>
    </recommendedName>
</protein>
<keyword evidence="1" id="KW-0812">Transmembrane</keyword>
<dbReference type="AlphaFoldDB" id="A0A518DMA6"/>
<evidence type="ECO:0000256" key="1">
    <source>
        <dbReference type="SAM" id="Phobius"/>
    </source>
</evidence>